<evidence type="ECO:0000313" key="7">
    <source>
        <dbReference type="Proteomes" id="UP000290637"/>
    </source>
</evidence>
<evidence type="ECO:0000259" key="5">
    <source>
        <dbReference type="PROSITE" id="PS50931"/>
    </source>
</evidence>
<feature type="domain" description="HTH lysR-type" evidence="5">
    <location>
        <begin position="11"/>
        <end position="68"/>
    </location>
</feature>
<protein>
    <submittedName>
        <fullName evidence="6">LysR family transcriptional regulator</fullName>
    </submittedName>
</protein>
<evidence type="ECO:0000256" key="3">
    <source>
        <dbReference type="ARBA" id="ARBA00023125"/>
    </source>
</evidence>
<dbReference type="GO" id="GO:0006351">
    <property type="term" value="P:DNA-templated transcription"/>
    <property type="evidence" value="ECO:0007669"/>
    <property type="project" value="TreeGrafter"/>
</dbReference>
<evidence type="ECO:0000256" key="4">
    <source>
        <dbReference type="ARBA" id="ARBA00023163"/>
    </source>
</evidence>
<reference evidence="6 7" key="1">
    <citation type="submission" date="2019-02" db="EMBL/GenBank/DDBJ databases">
        <title>Draft Genome Sequences of Six Type Strains of the Genus Massilia.</title>
        <authorList>
            <person name="Miess H."/>
            <person name="Frediansyhah A."/>
            <person name="Gross H."/>
        </authorList>
    </citation>
    <scope>NUCLEOTIDE SEQUENCE [LARGE SCALE GENOMIC DNA]</scope>
    <source>
        <strain evidence="6 7">DSM 17473</strain>
    </source>
</reference>
<dbReference type="Gene3D" id="1.10.10.10">
    <property type="entry name" value="Winged helix-like DNA-binding domain superfamily/Winged helix DNA-binding domain"/>
    <property type="match status" value="1"/>
</dbReference>
<dbReference type="OrthoDB" id="8683153at2"/>
<accession>A0A4P6L3X4</accession>
<dbReference type="SUPFAM" id="SSF46785">
    <property type="entry name" value="Winged helix' DNA-binding domain"/>
    <property type="match status" value="1"/>
</dbReference>
<dbReference type="InterPro" id="IPR036390">
    <property type="entry name" value="WH_DNA-bd_sf"/>
</dbReference>
<keyword evidence="2" id="KW-0805">Transcription regulation</keyword>
<keyword evidence="4" id="KW-0804">Transcription</keyword>
<dbReference type="PROSITE" id="PS50931">
    <property type="entry name" value="HTH_LYSR"/>
    <property type="match status" value="1"/>
</dbReference>
<sequence>MQQGIANKTLRSLSGLIDFDCAARWGSFTLAAHELHKTPAAISLQVKQLEEAIGFALFVRHPRHIALTPKGQELAVTVAKMLRELRAKVDALRGGSEENVVRISTTHTFAIKFLAPRLGRFTQLHPELDIRLDSTERLVDVEHEDMDLAIRHGLVDGHPGALYYDRLVPVYSPGLLAAGTAELTLADLGRFPLLYDETTDYWIALLRTHGVTAGRLDFSRGFTNLAVAAQAAIVGHGIALVPYSLVCDDIDRGILRLMRGASVAYPHGYYWVLAPTKAALPKVVRFRSWVEGEVAHMEQTLLALMGTGADQALP</sequence>
<comment type="similarity">
    <text evidence="1">Belongs to the LysR transcriptional regulatory family.</text>
</comment>
<keyword evidence="7" id="KW-1185">Reference proteome</keyword>
<dbReference type="InterPro" id="IPR058163">
    <property type="entry name" value="LysR-type_TF_proteobact-type"/>
</dbReference>
<dbReference type="Pfam" id="PF03466">
    <property type="entry name" value="LysR_substrate"/>
    <property type="match status" value="1"/>
</dbReference>
<evidence type="ECO:0000313" key="6">
    <source>
        <dbReference type="EMBL" id="QBE66229.1"/>
    </source>
</evidence>
<dbReference type="SUPFAM" id="SSF53850">
    <property type="entry name" value="Periplasmic binding protein-like II"/>
    <property type="match status" value="1"/>
</dbReference>
<dbReference type="InterPro" id="IPR036388">
    <property type="entry name" value="WH-like_DNA-bd_sf"/>
</dbReference>
<keyword evidence="3" id="KW-0238">DNA-binding</keyword>
<dbReference type="Pfam" id="PF00126">
    <property type="entry name" value="HTH_1"/>
    <property type="match status" value="1"/>
</dbReference>
<evidence type="ECO:0000256" key="2">
    <source>
        <dbReference type="ARBA" id="ARBA00023015"/>
    </source>
</evidence>
<dbReference type="PRINTS" id="PR00039">
    <property type="entry name" value="HTHLYSR"/>
</dbReference>
<dbReference type="InterPro" id="IPR005119">
    <property type="entry name" value="LysR_subst-bd"/>
</dbReference>
<dbReference type="Gene3D" id="3.40.190.10">
    <property type="entry name" value="Periplasmic binding protein-like II"/>
    <property type="match status" value="2"/>
</dbReference>
<dbReference type="PANTHER" id="PTHR30537:SF26">
    <property type="entry name" value="GLYCINE CLEAVAGE SYSTEM TRANSCRIPTIONAL ACTIVATOR"/>
    <property type="match status" value="1"/>
</dbReference>
<dbReference type="AlphaFoldDB" id="A0A4P6L3X4"/>
<dbReference type="InterPro" id="IPR000847">
    <property type="entry name" value="LysR_HTH_N"/>
</dbReference>
<proteinExistence type="inferred from homology"/>
<dbReference type="Proteomes" id="UP000290637">
    <property type="component" value="Chromosome"/>
</dbReference>
<dbReference type="RefSeq" id="WP_130189337.1">
    <property type="nucleotide sequence ID" value="NZ_CP035913.1"/>
</dbReference>
<gene>
    <name evidence="6" type="ORF">EWM63_27310</name>
</gene>
<dbReference type="PANTHER" id="PTHR30537">
    <property type="entry name" value="HTH-TYPE TRANSCRIPTIONAL REGULATOR"/>
    <property type="match status" value="1"/>
</dbReference>
<dbReference type="CDD" id="cd08432">
    <property type="entry name" value="PBP2_GcdR_TrpI_HvrB_AmpR_like"/>
    <property type="match status" value="1"/>
</dbReference>
<dbReference type="GO" id="GO:0043565">
    <property type="term" value="F:sequence-specific DNA binding"/>
    <property type="evidence" value="ECO:0007669"/>
    <property type="project" value="TreeGrafter"/>
</dbReference>
<dbReference type="EMBL" id="CP035913">
    <property type="protein sequence ID" value="QBE66229.1"/>
    <property type="molecule type" value="Genomic_DNA"/>
</dbReference>
<name>A0A4P6L3X4_9BURK</name>
<dbReference type="KEGG" id="plue:EWM63_27310"/>
<organism evidence="6 7">
    <name type="scientific">Pseudoduganella lutea</name>
    <dbReference type="NCBI Taxonomy" id="321985"/>
    <lineage>
        <taxon>Bacteria</taxon>
        <taxon>Pseudomonadati</taxon>
        <taxon>Pseudomonadota</taxon>
        <taxon>Betaproteobacteria</taxon>
        <taxon>Burkholderiales</taxon>
        <taxon>Oxalobacteraceae</taxon>
        <taxon>Telluria group</taxon>
        <taxon>Pseudoduganella</taxon>
    </lineage>
</organism>
<evidence type="ECO:0000256" key="1">
    <source>
        <dbReference type="ARBA" id="ARBA00009437"/>
    </source>
</evidence>
<dbReference type="GO" id="GO:0003700">
    <property type="term" value="F:DNA-binding transcription factor activity"/>
    <property type="evidence" value="ECO:0007669"/>
    <property type="project" value="InterPro"/>
</dbReference>